<dbReference type="SMART" id="SM00418">
    <property type="entry name" value="HTH_ARSR"/>
    <property type="match status" value="1"/>
</dbReference>
<dbReference type="InterPro" id="IPR001845">
    <property type="entry name" value="HTH_ArsR_DNA-bd_dom"/>
</dbReference>
<dbReference type="Gene3D" id="1.10.10.10">
    <property type="entry name" value="Winged helix-like DNA-binding domain superfamily/Winged helix DNA-binding domain"/>
    <property type="match status" value="1"/>
</dbReference>
<evidence type="ECO:0000313" key="5">
    <source>
        <dbReference type="EMBL" id="ASJ01279.1"/>
    </source>
</evidence>
<name>A0A2Z2M7L3_THEGO</name>
<keyword evidence="2" id="KW-0238">DNA-binding</keyword>
<keyword evidence="1" id="KW-0805">Transcription regulation</keyword>
<dbReference type="CDD" id="cd00090">
    <property type="entry name" value="HTH_ARSR"/>
    <property type="match status" value="1"/>
</dbReference>
<sequence length="126" mass="14898">MKVVELIEGLNEKQKKSVEKCIEKCNLLNPEEEISVEIEKNVLDFVKVLSNPLRFSIIKMLRNRWLCVCLIAKALGQDQTLISHHLRRLKELGLVEERREGKLRFYRTNEDTLRKYFDDLKNELGL</sequence>
<evidence type="ECO:0000256" key="3">
    <source>
        <dbReference type="ARBA" id="ARBA00023163"/>
    </source>
</evidence>
<evidence type="ECO:0000313" key="6">
    <source>
        <dbReference type="Proteomes" id="UP000250134"/>
    </source>
</evidence>
<evidence type="ECO:0000256" key="2">
    <source>
        <dbReference type="ARBA" id="ARBA00023125"/>
    </source>
</evidence>
<dbReference type="KEGG" id="tgg:A3K92_07195"/>
<dbReference type="GO" id="GO:0003700">
    <property type="term" value="F:DNA-binding transcription factor activity"/>
    <property type="evidence" value="ECO:0007669"/>
    <property type="project" value="InterPro"/>
</dbReference>
<dbReference type="InterPro" id="IPR051081">
    <property type="entry name" value="HTH_MetalResp_TranReg"/>
</dbReference>
<dbReference type="Pfam" id="PF01022">
    <property type="entry name" value="HTH_5"/>
    <property type="match status" value="1"/>
</dbReference>
<dbReference type="AlphaFoldDB" id="A0A2Z2M7L3"/>
<keyword evidence="6" id="KW-1185">Reference proteome</keyword>
<dbReference type="RefSeq" id="WP_088885617.1">
    <property type="nucleotide sequence ID" value="NZ_CP014855.1"/>
</dbReference>
<dbReference type="PANTHER" id="PTHR33154">
    <property type="entry name" value="TRANSCRIPTIONAL REGULATOR, ARSR FAMILY"/>
    <property type="match status" value="1"/>
</dbReference>
<feature type="domain" description="HTH arsR-type" evidence="4">
    <location>
        <begin position="34"/>
        <end position="126"/>
    </location>
</feature>
<dbReference type="InterPro" id="IPR036388">
    <property type="entry name" value="WH-like_DNA-bd_sf"/>
</dbReference>
<dbReference type="PROSITE" id="PS50987">
    <property type="entry name" value="HTH_ARSR_2"/>
    <property type="match status" value="1"/>
</dbReference>
<accession>A0A2Z2M7L3</accession>
<dbReference type="PRINTS" id="PR00778">
    <property type="entry name" value="HTHARSR"/>
</dbReference>
<dbReference type="EMBL" id="CP014855">
    <property type="protein sequence ID" value="ASJ01279.1"/>
    <property type="molecule type" value="Genomic_DNA"/>
</dbReference>
<dbReference type="InterPro" id="IPR036390">
    <property type="entry name" value="WH_DNA-bd_sf"/>
</dbReference>
<dbReference type="PANTHER" id="PTHR33154:SF35">
    <property type="entry name" value="TRANSCRIPTIONAL REGULATOR, ARSR FAMILY"/>
    <property type="match status" value="1"/>
</dbReference>
<dbReference type="NCBIfam" id="NF033788">
    <property type="entry name" value="HTH_metalloreg"/>
    <property type="match status" value="1"/>
</dbReference>
<dbReference type="Proteomes" id="UP000250134">
    <property type="component" value="Chromosome"/>
</dbReference>
<gene>
    <name evidence="5" type="ORF">A3K92_07195</name>
</gene>
<protein>
    <submittedName>
        <fullName evidence="5">Transcriptional regulator</fullName>
    </submittedName>
</protein>
<proteinExistence type="predicted"/>
<evidence type="ECO:0000256" key="1">
    <source>
        <dbReference type="ARBA" id="ARBA00023015"/>
    </source>
</evidence>
<dbReference type="GeneID" id="33332327"/>
<dbReference type="SUPFAM" id="SSF46785">
    <property type="entry name" value="Winged helix' DNA-binding domain"/>
    <property type="match status" value="1"/>
</dbReference>
<organism evidence="5 6">
    <name type="scientific">Thermococcus gorgonarius</name>
    <dbReference type="NCBI Taxonomy" id="71997"/>
    <lineage>
        <taxon>Archaea</taxon>
        <taxon>Methanobacteriati</taxon>
        <taxon>Methanobacteriota</taxon>
        <taxon>Thermococci</taxon>
        <taxon>Thermococcales</taxon>
        <taxon>Thermococcaceae</taxon>
        <taxon>Thermococcus</taxon>
    </lineage>
</organism>
<reference evidence="5 6" key="1">
    <citation type="submission" date="2016-03" db="EMBL/GenBank/DDBJ databases">
        <title>Complete genome sequence of Thermococcus gorgonarius.</title>
        <authorList>
            <person name="Oger P.M."/>
        </authorList>
    </citation>
    <scope>NUCLEOTIDE SEQUENCE [LARGE SCALE GENOMIC DNA]</scope>
    <source>
        <strain evidence="5 6">W-12</strain>
    </source>
</reference>
<dbReference type="OrthoDB" id="46231at2157"/>
<dbReference type="InterPro" id="IPR011991">
    <property type="entry name" value="ArsR-like_HTH"/>
</dbReference>
<keyword evidence="3" id="KW-0804">Transcription</keyword>
<evidence type="ECO:0000259" key="4">
    <source>
        <dbReference type="PROSITE" id="PS50987"/>
    </source>
</evidence>
<dbReference type="GO" id="GO:0003677">
    <property type="term" value="F:DNA binding"/>
    <property type="evidence" value="ECO:0007669"/>
    <property type="project" value="UniProtKB-KW"/>
</dbReference>